<evidence type="ECO:0000256" key="1">
    <source>
        <dbReference type="ARBA" id="ARBA00023015"/>
    </source>
</evidence>
<organism evidence="6 7">
    <name type="scientific">Ruminiclostridium papyrosolvens C7</name>
    <dbReference type="NCBI Taxonomy" id="1330534"/>
    <lineage>
        <taxon>Bacteria</taxon>
        <taxon>Bacillati</taxon>
        <taxon>Bacillota</taxon>
        <taxon>Clostridia</taxon>
        <taxon>Eubacteriales</taxon>
        <taxon>Oscillospiraceae</taxon>
        <taxon>Ruminiclostridium</taxon>
    </lineage>
</organism>
<sequence>MIENFEGVGDRISSQMKKLKIKQVDICKDTEISKNAISNYVNGNRIPDTLSSYKLSKALKVSMEWLLTGEDSSAPSSENLESTTESLSEIEQELIQEFRQLTDRDKKEVTTFVKFKRNLEKGRAALPSSTLNNGENDTGEEAATSEIA</sequence>
<dbReference type="CDD" id="cd00093">
    <property type="entry name" value="HTH_XRE"/>
    <property type="match status" value="1"/>
</dbReference>
<dbReference type="PROSITE" id="PS50943">
    <property type="entry name" value="HTH_CROC1"/>
    <property type="match status" value="1"/>
</dbReference>
<proteinExistence type="predicted"/>
<gene>
    <name evidence="6" type="ORF">L323_20025</name>
</gene>
<feature type="domain" description="HTH cro/C1-type" evidence="5">
    <location>
        <begin position="12"/>
        <end position="66"/>
    </location>
</feature>
<dbReference type="SUPFAM" id="SSF47413">
    <property type="entry name" value="lambda repressor-like DNA-binding domains"/>
    <property type="match status" value="1"/>
</dbReference>
<evidence type="ECO:0000313" key="7">
    <source>
        <dbReference type="Proteomes" id="UP000016860"/>
    </source>
</evidence>
<feature type="region of interest" description="Disordered" evidence="4">
    <location>
        <begin position="124"/>
        <end position="148"/>
    </location>
</feature>
<dbReference type="AlphaFoldDB" id="U4QWR9"/>
<reference evidence="6 7" key="1">
    <citation type="journal article" date="2013" name="Genome Announc.">
        <title>Draft Genome Sequence of the Cellulolytic Bacterium Clostridium papyrosolvens C7 (ATCC 700395).</title>
        <authorList>
            <person name="Zepeda V."/>
            <person name="Dassa B."/>
            <person name="Borovok I."/>
            <person name="Lamed R."/>
            <person name="Bayer E.A."/>
            <person name="Cate J.H."/>
        </authorList>
    </citation>
    <scope>NUCLEOTIDE SEQUENCE [LARGE SCALE GENOMIC DNA]</scope>
    <source>
        <strain evidence="6 7">C7</strain>
    </source>
</reference>
<dbReference type="Gene3D" id="1.10.260.40">
    <property type="entry name" value="lambda repressor-like DNA-binding domains"/>
    <property type="match status" value="1"/>
</dbReference>
<dbReference type="PANTHER" id="PTHR40661:SF1">
    <property type="entry name" value="HTH CRO_C1-TYPE DOMAIN-CONTAINING PROTEIN"/>
    <property type="match status" value="1"/>
</dbReference>
<dbReference type="PANTHER" id="PTHR40661">
    <property type="match status" value="1"/>
</dbReference>
<evidence type="ECO:0000256" key="3">
    <source>
        <dbReference type="ARBA" id="ARBA00023163"/>
    </source>
</evidence>
<evidence type="ECO:0000259" key="5">
    <source>
        <dbReference type="PROSITE" id="PS50943"/>
    </source>
</evidence>
<dbReference type="GO" id="GO:0003677">
    <property type="term" value="F:DNA binding"/>
    <property type="evidence" value="ECO:0007669"/>
    <property type="project" value="UniProtKB-KW"/>
</dbReference>
<keyword evidence="3" id="KW-0804">Transcription</keyword>
<dbReference type="Pfam" id="PF01381">
    <property type="entry name" value="HTH_3"/>
    <property type="match status" value="1"/>
</dbReference>
<comment type="caution">
    <text evidence="6">The sequence shown here is derived from an EMBL/GenBank/DDBJ whole genome shotgun (WGS) entry which is preliminary data.</text>
</comment>
<evidence type="ECO:0000256" key="4">
    <source>
        <dbReference type="SAM" id="MobiDB-lite"/>
    </source>
</evidence>
<dbReference type="OrthoDB" id="48775at2"/>
<evidence type="ECO:0000313" key="6">
    <source>
        <dbReference type="EMBL" id="EPR07789.1"/>
    </source>
</evidence>
<dbReference type="PATRIC" id="fig|1330534.3.peg.3978"/>
<dbReference type="SMART" id="SM00530">
    <property type="entry name" value="HTH_XRE"/>
    <property type="match status" value="1"/>
</dbReference>
<accession>U4QWR9</accession>
<keyword evidence="1" id="KW-0805">Transcription regulation</keyword>
<evidence type="ECO:0000256" key="2">
    <source>
        <dbReference type="ARBA" id="ARBA00023125"/>
    </source>
</evidence>
<dbReference type="InterPro" id="IPR010982">
    <property type="entry name" value="Lambda_DNA-bd_dom_sf"/>
</dbReference>
<keyword evidence="2" id="KW-0238">DNA-binding</keyword>
<dbReference type="RefSeq" id="WP_020817354.1">
    <property type="nucleotide sequence ID" value="NZ_ATAY01000098.1"/>
</dbReference>
<name>U4QWR9_9FIRM</name>
<dbReference type="InterPro" id="IPR001387">
    <property type="entry name" value="Cro/C1-type_HTH"/>
</dbReference>
<dbReference type="EMBL" id="ATAY01000098">
    <property type="protein sequence ID" value="EPR07789.1"/>
    <property type="molecule type" value="Genomic_DNA"/>
</dbReference>
<feature type="compositionally biased region" description="Polar residues" evidence="4">
    <location>
        <begin position="127"/>
        <end position="136"/>
    </location>
</feature>
<dbReference type="STRING" id="1330534.L323_20025"/>
<protein>
    <recommendedName>
        <fullName evidence="5">HTH cro/C1-type domain-containing protein</fullName>
    </recommendedName>
</protein>
<dbReference type="Proteomes" id="UP000016860">
    <property type="component" value="Unassembled WGS sequence"/>
</dbReference>